<organism evidence="1 2">
    <name type="scientific">Nonomuraea roseola</name>
    <dbReference type="NCBI Taxonomy" id="46179"/>
    <lineage>
        <taxon>Bacteria</taxon>
        <taxon>Bacillati</taxon>
        <taxon>Actinomycetota</taxon>
        <taxon>Actinomycetes</taxon>
        <taxon>Streptosporangiales</taxon>
        <taxon>Streptosporangiaceae</taxon>
        <taxon>Nonomuraea</taxon>
    </lineage>
</organism>
<reference evidence="1 2" key="1">
    <citation type="submission" date="2024-09" db="EMBL/GenBank/DDBJ databases">
        <authorList>
            <person name="Sun Q."/>
            <person name="Mori K."/>
        </authorList>
    </citation>
    <scope>NUCLEOTIDE SEQUENCE [LARGE SCALE GENOMIC DNA]</scope>
    <source>
        <strain evidence="1 2">JCM 3323</strain>
    </source>
</reference>
<proteinExistence type="predicted"/>
<evidence type="ECO:0000313" key="1">
    <source>
        <dbReference type="EMBL" id="MFB9526603.1"/>
    </source>
</evidence>
<accession>A0ABV5PU76</accession>
<protein>
    <submittedName>
        <fullName evidence="1">Uncharacterized protein</fullName>
    </submittedName>
</protein>
<dbReference type="RefSeq" id="WP_346120343.1">
    <property type="nucleotide sequence ID" value="NZ_BAAAXC010000011.1"/>
</dbReference>
<name>A0ABV5PU76_9ACTN</name>
<gene>
    <name evidence="1" type="ORF">ACFFRN_08260</name>
</gene>
<evidence type="ECO:0000313" key="2">
    <source>
        <dbReference type="Proteomes" id="UP001589646"/>
    </source>
</evidence>
<dbReference type="Proteomes" id="UP001589646">
    <property type="component" value="Unassembled WGS sequence"/>
</dbReference>
<comment type="caution">
    <text evidence="1">The sequence shown here is derived from an EMBL/GenBank/DDBJ whole genome shotgun (WGS) entry which is preliminary data.</text>
</comment>
<dbReference type="EMBL" id="JBHMCE010000002">
    <property type="protein sequence ID" value="MFB9526603.1"/>
    <property type="molecule type" value="Genomic_DNA"/>
</dbReference>
<keyword evidence="2" id="KW-1185">Reference proteome</keyword>
<sequence>MLWRDEPISFLHNASLLRDGTLWAMYSEWESGKKQARRWDGTAWTRPLRMPPVPTMPDEDAPEGDQNLVVPSADAPWVLQEDPDSASGWSLLRWNGSTWRDEQVAFADVSASWASARGSWATVGDWSMRWSRTGWQSARLPAPNPLFVGGTDEEPWVVGKDSGPDSPTRVPRLARWTGSAWQEVPLPRPALPPDAERVVNDSFWAGTGLTELSAAVRTGEAEFWVLGRYEWAELEPHGQKVVTLARLVAMRSQAGRWSCFWGPATTREEKRIGFEEAMPDGAGGLWATTADDEIWHLSGGRWTRERLPVRGGGHAVVYDLVAQDGLVYALGAIRRPRDPASSVYNQGAALWRLSP</sequence>